<evidence type="ECO:0000256" key="2">
    <source>
        <dbReference type="ARBA" id="ARBA00022618"/>
    </source>
</evidence>
<dbReference type="InterPro" id="IPR007874">
    <property type="entry name" value="MinC_N"/>
</dbReference>
<evidence type="ECO:0000313" key="10">
    <source>
        <dbReference type="Proteomes" id="UP001296967"/>
    </source>
</evidence>
<feature type="domain" description="Septum formation inhibitor MinC N-terminal" evidence="8">
    <location>
        <begin position="25"/>
        <end position="97"/>
    </location>
</feature>
<evidence type="ECO:0000259" key="8">
    <source>
        <dbReference type="Pfam" id="PF05209"/>
    </source>
</evidence>
<dbReference type="Pfam" id="PF05209">
    <property type="entry name" value="MinC_N"/>
    <property type="match status" value="1"/>
</dbReference>
<dbReference type="Pfam" id="PF03775">
    <property type="entry name" value="MinC_C"/>
    <property type="match status" value="1"/>
</dbReference>
<dbReference type="InterPro" id="IPR013033">
    <property type="entry name" value="MinC"/>
</dbReference>
<keyword evidence="2 6" id="KW-0132">Cell division</keyword>
<keyword evidence="10" id="KW-1185">Reference proteome</keyword>
<gene>
    <name evidence="6" type="primary">minC</name>
    <name evidence="9" type="ORF">CCR82_03270</name>
</gene>
<keyword evidence="4 6" id="KW-0131">Cell cycle</keyword>
<evidence type="ECO:0000256" key="4">
    <source>
        <dbReference type="ARBA" id="ARBA00023306"/>
    </source>
</evidence>
<dbReference type="GO" id="GO:0000902">
    <property type="term" value="P:cell morphogenesis"/>
    <property type="evidence" value="ECO:0007669"/>
    <property type="project" value="InterPro"/>
</dbReference>
<evidence type="ECO:0000256" key="3">
    <source>
        <dbReference type="ARBA" id="ARBA00023210"/>
    </source>
</evidence>
<comment type="function">
    <text evidence="5 6">Cell division inhibitor that blocks the formation of polar Z ring septums. Rapidly oscillates between the poles of the cell to destabilize FtsZ filaments that have formed before they mature into polar Z rings. Prevents FtsZ polymerization.</text>
</comment>
<dbReference type="PANTHER" id="PTHR34108">
    <property type="entry name" value="SEPTUM SITE-DETERMINING PROTEIN MINC"/>
    <property type="match status" value="1"/>
</dbReference>
<organism evidence="9 10">
    <name type="scientific">Halochromatium salexigens</name>
    <name type="common">Chromatium salexigens</name>
    <dbReference type="NCBI Taxonomy" id="49447"/>
    <lineage>
        <taxon>Bacteria</taxon>
        <taxon>Pseudomonadati</taxon>
        <taxon>Pseudomonadota</taxon>
        <taxon>Gammaproteobacteria</taxon>
        <taxon>Chromatiales</taxon>
        <taxon>Chromatiaceae</taxon>
        <taxon>Halochromatium</taxon>
    </lineage>
</organism>
<reference evidence="9" key="1">
    <citation type="submission" date="2017-05" db="EMBL/GenBank/DDBJ databases">
        <authorList>
            <person name="Imhoff J.F."/>
            <person name="Rahn T."/>
            <person name="Kuenzel S."/>
            <person name="Neulinger S.C."/>
        </authorList>
    </citation>
    <scope>NUCLEOTIDE SEQUENCE</scope>
    <source>
        <strain evidence="9">DSM 4395</strain>
    </source>
</reference>
<evidence type="ECO:0000259" key="7">
    <source>
        <dbReference type="Pfam" id="PF03775"/>
    </source>
</evidence>
<comment type="caution">
    <text evidence="9">The sequence shown here is derived from an EMBL/GenBank/DDBJ whole genome shotgun (WGS) entry which is preliminary data.</text>
</comment>
<evidence type="ECO:0000256" key="1">
    <source>
        <dbReference type="ARBA" id="ARBA00006291"/>
    </source>
</evidence>
<dbReference type="Proteomes" id="UP001296967">
    <property type="component" value="Unassembled WGS sequence"/>
</dbReference>
<evidence type="ECO:0000313" key="9">
    <source>
        <dbReference type="EMBL" id="MBK5929579.1"/>
    </source>
</evidence>
<sequence length="261" mass="27673">MSLTHDSPVDDRAPSAGSSGVGPAFELKAAAFTLPVIRLLRLDMDAVEAELTPKVQQAPGFFEHTPVVIELSALPSVEEDVGFPQLVGLLRGLGMIPVGVRGGGSAQHEAAKAMELAILADSVKPYQAARETEVKVDELPVTGQTDEPPVGIETGSHLIDRPVRSGQRVYAAGGDLTVLAPVNSGAELMADGNIHVYAPMRGRAMAGLHGDTNARIFCADLQAELVSIAGHYRVSDKIPATLKGRRIQVFLDHQVLRIEPL</sequence>
<dbReference type="EMBL" id="NHSF01000018">
    <property type="protein sequence ID" value="MBK5929579.1"/>
    <property type="molecule type" value="Genomic_DNA"/>
</dbReference>
<dbReference type="PANTHER" id="PTHR34108:SF1">
    <property type="entry name" value="SEPTUM SITE-DETERMINING PROTEIN MINC"/>
    <property type="match status" value="1"/>
</dbReference>
<proteinExistence type="inferred from homology"/>
<dbReference type="InterPro" id="IPR016098">
    <property type="entry name" value="CAP/MinC_C"/>
</dbReference>
<dbReference type="Gene3D" id="3.30.70.260">
    <property type="match status" value="1"/>
</dbReference>
<comment type="similarity">
    <text evidence="1 6">Belongs to the MinC family.</text>
</comment>
<dbReference type="GO" id="GO:0051302">
    <property type="term" value="P:regulation of cell division"/>
    <property type="evidence" value="ECO:0007669"/>
    <property type="project" value="InterPro"/>
</dbReference>
<keyword evidence="3 6" id="KW-0717">Septation</keyword>
<name>A0AAJ0XE99_HALSE</name>
<reference evidence="9" key="2">
    <citation type="journal article" date="2020" name="Microorganisms">
        <title>Osmotic Adaptation and Compatible Solute Biosynthesis of Phototrophic Bacteria as Revealed from Genome Analyses.</title>
        <authorList>
            <person name="Imhoff J.F."/>
            <person name="Rahn T."/>
            <person name="Kunzel S."/>
            <person name="Keller A."/>
            <person name="Neulinger S.C."/>
        </authorList>
    </citation>
    <scope>NUCLEOTIDE SEQUENCE</scope>
    <source>
        <strain evidence="9">DSM 4395</strain>
    </source>
</reference>
<feature type="domain" description="Septum formation inhibitor MinC C-terminal" evidence="7">
    <location>
        <begin position="159"/>
        <end position="259"/>
    </location>
</feature>
<evidence type="ECO:0000256" key="5">
    <source>
        <dbReference type="ARBA" id="ARBA00025606"/>
    </source>
</evidence>
<comment type="subunit">
    <text evidence="6">Interacts with MinD and FtsZ.</text>
</comment>
<dbReference type="GO" id="GO:0000917">
    <property type="term" value="P:division septum assembly"/>
    <property type="evidence" value="ECO:0007669"/>
    <property type="project" value="UniProtKB-KW"/>
</dbReference>
<dbReference type="RefSeq" id="WP_201243932.1">
    <property type="nucleotide sequence ID" value="NZ_NHSF01000018.1"/>
</dbReference>
<accession>A0AAJ0XE99</accession>
<protein>
    <recommendedName>
        <fullName evidence="6">Probable septum site-determining protein MinC</fullName>
    </recommendedName>
</protein>
<dbReference type="InterPro" id="IPR036145">
    <property type="entry name" value="MinC_C_sf"/>
</dbReference>
<dbReference type="AlphaFoldDB" id="A0AAJ0XE99"/>
<dbReference type="SUPFAM" id="SSF63848">
    <property type="entry name" value="Cell-division inhibitor MinC, C-terminal domain"/>
    <property type="match status" value="1"/>
</dbReference>
<dbReference type="InterPro" id="IPR005526">
    <property type="entry name" value="Septum_form_inhib_MinC_C"/>
</dbReference>
<dbReference type="NCBIfam" id="TIGR01222">
    <property type="entry name" value="minC"/>
    <property type="match status" value="1"/>
</dbReference>
<dbReference type="Gene3D" id="2.160.20.70">
    <property type="match status" value="1"/>
</dbReference>
<evidence type="ECO:0000256" key="6">
    <source>
        <dbReference type="HAMAP-Rule" id="MF_00267"/>
    </source>
</evidence>
<dbReference type="GO" id="GO:1901891">
    <property type="term" value="P:regulation of cell septum assembly"/>
    <property type="evidence" value="ECO:0007669"/>
    <property type="project" value="InterPro"/>
</dbReference>
<dbReference type="HAMAP" id="MF_00267">
    <property type="entry name" value="MinC"/>
    <property type="match status" value="1"/>
</dbReference>